<dbReference type="EMBL" id="CAXLJM020000013">
    <property type="protein sequence ID" value="CAL8077464.1"/>
    <property type="molecule type" value="Genomic_DNA"/>
</dbReference>
<evidence type="ECO:0000256" key="1">
    <source>
        <dbReference type="SAM" id="MobiDB-lite"/>
    </source>
</evidence>
<feature type="signal peptide" evidence="2">
    <location>
        <begin position="1"/>
        <end position="18"/>
    </location>
</feature>
<evidence type="ECO:0000313" key="4">
    <source>
        <dbReference type="Proteomes" id="UP001642540"/>
    </source>
</evidence>
<feature type="chain" id="PRO_5046295706" evidence="2">
    <location>
        <begin position="19"/>
        <end position="246"/>
    </location>
</feature>
<name>A0ABP1Q088_9HEXA</name>
<proteinExistence type="predicted"/>
<evidence type="ECO:0000313" key="3">
    <source>
        <dbReference type="EMBL" id="CAL8077464.1"/>
    </source>
</evidence>
<dbReference type="Proteomes" id="UP001642540">
    <property type="component" value="Unassembled WGS sequence"/>
</dbReference>
<reference evidence="3 4" key="1">
    <citation type="submission" date="2024-08" db="EMBL/GenBank/DDBJ databases">
        <authorList>
            <person name="Cucini C."/>
            <person name="Frati F."/>
        </authorList>
    </citation>
    <scope>NUCLEOTIDE SEQUENCE [LARGE SCALE GENOMIC DNA]</scope>
</reference>
<keyword evidence="2" id="KW-0732">Signal</keyword>
<protein>
    <submittedName>
        <fullName evidence="3">Uncharacterized protein</fullName>
    </submittedName>
</protein>
<feature type="region of interest" description="Disordered" evidence="1">
    <location>
        <begin position="100"/>
        <end position="124"/>
    </location>
</feature>
<gene>
    <name evidence="3" type="ORF">ODALV1_LOCUS3818</name>
</gene>
<keyword evidence="4" id="KW-1185">Reference proteome</keyword>
<evidence type="ECO:0000256" key="2">
    <source>
        <dbReference type="SAM" id="SignalP"/>
    </source>
</evidence>
<feature type="compositionally biased region" description="Basic and acidic residues" evidence="1">
    <location>
        <begin position="100"/>
        <end position="114"/>
    </location>
</feature>
<dbReference type="PROSITE" id="PS51257">
    <property type="entry name" value="PROKAR_LIPOPROTEIN"/>
    <property type="match status" value="1"/>
</dbReference>
<sequence>MKYLLFVIILLIVGAISCETYHGETEEALMRDITTPQTADDDYQKKESEIVQPFIYLKNRTPTEKYMDLQTDTTEEIIDYAKLEEYEKVIIPGILRKESEENTEEHKDKNEDVTTRATSSTRRPFKNMGKKSVFDICHDIEDLKWYQLDNMLLWWFFKCDKALDFEKFLLNEAYKHPPRIVNSMVGDSMITTIEISPEELELNRIICRFYRDLLPLKAWLSIVVRPVAVLMVKKKTYWELPRPQEG</sequence>
<accession>A0ABP1Q088</accession>
<comment type="caution">
    <text evidence="3">The sequence shown here is derived from an EMBL/GenBank/DDBJ whole genome shotgun (WGS) entry which is preliminary data.</text>
</comment>
<organism evidence="3 4">
    <name type="scientific">Orchesella dallaii</name>
    <dbReference type="NCBI Taxonomy" id="48710"/>
    <lineage>
        <taxon>Eukaryota</taxon>
        <taxon>Metazoa</taxon>
        <taxon>Ecdysozoa</taxon>
        <taxon>Arthropoda</taxon>
        <taxon>Hexapoda</taxon>
        <taxon>Collembola</taxon>
        <taxon>Entomobryomorpha</taxon>
        <taxon>Entomobryoidea</taxon>
        <taxon>Orchesellidae</taxon>
        <taxon>Orchesellinae</taxon>
        <taxon>Orchesella</taxon>
    </lineage>
</organism>